<dbReference type="EMBL" id="CAJVPY010005287">
    <property type="protein sequence ID" value="CAG8639722.1"/>
    <property type="molecule type" value="Genomic_DNA"/>
</dbReference>
<comment type="caution">
    <text evidence="2">The sequence shown here is derived from an EMBL/GenBank/DDBJ whole genome shotgun (WGS) entry which is preliminary data.</text>
</comment>
<dbReference type="AlphaFoldDB" id="A0A9N9DIL8"/>
<evidence type="ECO:0000256" key="1">
    <source>
        <dbReference type="SAM" id="Phobius"/>
    </source>
</evidence>
<keyword evidence="1" id="KW-1133">Transmembrane helix</keyword>
<feature type="transmembrane region" description="Helical" evidence="1">
    <location>
        <begin position="65"/>
        <end position="82"/>
    </location>
</feature>
<evidence type="ECO:0000313" key="2">
    <source>
        <dbReference type="EMBL" id="CAG8639722.1"/>
    </source>
</evidence>
<keyword evidence="1" id="KW-0812">Transmembrane</keyword>
<dbReference type="PROSITE" id="PS51257">
    <property type="entry name" value="PROKAR_LIPOPROTEIN"/>
    <property type="match status" value="1"/>
</dbReference>
<sequence length="179" mass="20143">MKPRINLELCQDALGILIFALSFACSFIENQTPRYGIDVGLVQETSPTISRSGSNLITFTYDHTIIGWLLVLLHGSSVILMYDNVKKESTKTENFSTADEKEAHLNVVATNVPDEISHNLNFSSIENTSDEINDNINPLYTMTSIDNDERLIALEERKANLKKIQLENIKLERELNSPS</sequence>
<accession>A0A9N9DIL8</accession>
<name>A0A9N9DIL8_9GLOM</name>
<reference evidence="2" key="1">
    <citation type="submission" date="2021-06" db="EMBL/GenBank/DDBJ databases">
        <authorList>
            <person name="Kallberg Y."/>
            <person name="Tangrot J."/>
            <person name="Rosling A."/>
        </authorList>
    </citation>
    <scope>NUCLEOTIDE SEQUENCE</scope>
    <source>
        <strain evidence="2">MA453B</strain>
    </source>
</reference>
<proteinExistence type="predicted"/>
<keyword evidence="1" id="KW-0472">Membrane</keyword>
<protein>
    <submittedName>
        <fullName evidence="2">1062_t:CDS:1</fullName>
    </submittedName>
</protein>
<evidence type="ECO:0000313" key="3">
    <source>
        <dbReference type="Proteomes" id="UP000789405"/>
    </source>
</evidence>
<keyword evidence="3" id="KW-1185">Reference proteome</keyword>
<feature type="transmembrane region" description="Helical" evidence="1">
    <location>
        <begin position="12"/>
        <end position="29"/>
    </location>
</feature>
<organism evidence="2 3">
    <name type="scientific">Dentiscutata erythropus</name>
    <dbReference type="NCBI Taxonomy" id="1348616"/>
    <lineage>
        <taxon>Eukaryota</taxon>
        <taxon>Fungi</taxon>
        <taxon>Fungi incertae sedis</taxon>
        <taxon>Mucoromycota</taxon>
        <taxon>Glomeromycotina</taxon>
        <taxon>Glomeromycetes</taxon>
        <taxon>Diversisporales</taxon>
        <taxon>Gigasporaceae</taxon>
        <taxon>Dentiscutata</taxon>
    </lineage>
</organism>
<dbReference type="Proteomes" id="UP000789405">
    <property type="component" value="Unassembled WGS sequence"/>
</dbReference>
<gene>
    <name evidence="2" type="ORF">DERYTH_LOCUS9589</name>
</gene>